<evidence type="ECO:0000313" key="3">
    <source>
        <dbReference type="Proteomes" id="UP000243719"/>
    </source>
</evidence>
<sequence length="198" mass="21465">MMRGGDGENADYQCFGCADWESETQRTGCEPSMSRVPSGRSVIAASASGCPPEAIDQALAWLLRMGRSNIDPVERGAFQAWRHAKPENERAWMRVILLCSGGQASARRDAAGERRGEAGGEARGRAGAVICEMVEAAARGRRALPRSARTCAAFSAERDAALRAWQARKARAAQAGHAVVTLCRRVWLCLRDEGRILH</sequence>
<evidence type="ECO:0000313" key="2">
    <source>
        <dbReference type="EMBL" id="SDV46679.1"/>
    </source>
</evidence>
<dbReference type="AlphaFoldDB" id="A0A1H2PJZ2"/>
<reference evidence="3" key="1">
    <citation type="submission" date="2016-09" db="EMBL/GenBank/DDBJ databases">
        <authorList>
            <person name="Varghese N."/>
            <person name="Submissions S."/>
        </authorList>
    </citation>
    <scope>NUCLEOTIDE SEQUENCE [LARGE SCALE GENOMIC DNA]</scope>
    <source>
        <strain evidence="3">JS23</strain>
    </source>
</reference>
<dbReference type="InterPro" id="IPR032623">
    <property type="entry name" value="FecR_N"/>
</dbReference>
<keyword evidence="3" id="KW-1185">Reference proteome</keyword>
<name>A0A1H2PJZ2_9BURK</name>
<organism evidence="2 3">
    <name type="scientific">Chitinasiproducens palmae</name>
    <dbReference type="NCBI Taxonomy" id="1770053"/>
    <lineage>
        <taxon>Bacteria</taxon>
        <taxon>Pseudomonadati</taxon>
        <taxon>Pseudomonadota</taxon>
        <taxon>Betaproteobacteria</taxon>
        <taxon>Burkholderiales</taxon>
        <taxon>Burkholderiaceae</taxon>
        <taxon>Chitinasiproducens</taxon>
    </lineage>
</organism>
<dbReference type="Pfam" id="PF16220">
    <property type="entry name" value="DUF4880"/>
    <property type="match status" value="1"/>
</dbReference>
<evidence type="ECO:0000259" key="1">
    <source>
        <dbReference type="Pfam" id="PF16220"/>
    </source>
</evidence>
<accession>A0A1H2PJZ2</accession>
<dbReference type="EMBL" id="FNLO01000001">
    <property type="protein sequence ID" value="SDV46679.1"/>
    <property type="molecule type" value="Genomic_DNA"/>
</dbReference>
<feature type="domain" description="FecR N-terminal" evidence="1">
    <location>
        <begin position="56"/>
        <end position="95"/>
    </location>
</feature>
<dbReference type="Proteomes" id="UP000243719">
    <property type="component" value="Unassembled WGS sequence"/>
</dbReference>
<gene>
    <name evidence="2" type="ORF">SAMN05216551_101538</name>
</gene>
<protein>
    <recommendedName>
        <fullName evidence="1">FecR N-terminal domain-containing protein</fullName>
    </recommendedName>
</protein>
<proteinExistence type="predicted"/>